<feature type="domain" description="Extradiol ring-cleavage dioxygenase class III enzyme subunit B" evidence="6">
    <location>
        <begin position="25"/>
        <end position="243"/>
    </location>
</feature>
<dbReference type="CDD" id="cd07363">
    <property type="entry name" value="45_DOPA_Dioxygenase"/>
    <property type="match status" value="1"/>
</dbReference>
<dbReference type="Gene3D" id="3.40.830.10">
    <property type="entry name" value="LigB-like"/>
    <property type="match status" value="1"/>
</dbReference>
<accession>A0AAD1D8V2</accession>
<dbReference type="InterPro" id="IPR004183">
    <property type="entry name" value="Xdiol_dOase_suB"/>
</dbReference>
<proteinExistence type="inferred from homology"/>
<evidence type="ECO:0000256" key="5">
    <source>
        <dbReference type="ARBA" id="ARBA00023002"/>
    </source>
</evidence>
<dbReference type="Proteomes" id="UP000276029">
    <property type="component" value="Unassembled WGS sequence"/>
</dbReference>
<dbReference type="PIRSF" id="PIRSF006157">
    <property type="entry name" value="Doxgns_DODA"/>
    <property type="match status" value="1"/>
</dbReference>
<dbReference type="GO" id="GO:0016702">
    <property type="term" value="F:oxidoreductase activity, acting on single donors with incorporation of molecular oxygen, incorporation of two atoms of oxygen"/>
    <property type="evidence" value="ECO:0007669"/>
    <property type="project" value="UniProtKB-ARBA"/>
</dbReference>
<dbReference type="KEGG" id="smic:SmB9_34530"/>
<evidence type="ECO:0000256" key="4">
    <source>
        <dbReference type="ARBA" id="ARBA00022833"/>
    </source>
</evidence>
<reference evidence="8 10" key="2">
    <citation type="submission" date="2018-10" db="EMBL/GenBank/DDBJ databases">
        <title>Genomic Encyclopedia of Type Strains, Phase IV (KMG-IV): sequencing the most valuable type-strain genomes for metagenomic binning, comparative biology and taxonomic classification.</title>
        <authorList>
            <person name="Goeker M."/>
        </authorList>
    </citation>
    <scope>NUCLEOTIDE SEQUENCE [LARGE SCALE GENOMIC DNA]</scope>
    <source>
        <strain evidence="8 10">DSM 19791</strain>
    </source>
</reference>
<evidence type="ECO:0000259" key="6">
    <source>
        <dbReference type="Pfam" id="PF02900"/>
    </source>
</evidence>
<dbReference type="PANTHER" id="PTHR30096:SF0">
    <property type="entry name" value="4,5-DOPA DIOXYGENASE EXTRADIOL-LIKE PROTEIN"/>
    <property type="match status" value="1"/>
</dbReference>
<dbReference type="AlphaFoldDB" id="A0AAD1D8V2"/>
<comment type="similarity">
    <text evidence="2">Belongs to the DODA-type extradiol aromatic ring-opening dioxygenase family.</text>
</comment>
<keyword evidence="4" id="KW-0862">Zinc</keyword>
<evidence type="ECO:0000313" key="7">
    <source>
        <dbReference type="EMBL" id="BBE35795.1"/>
    </source>
</evidence>
<keyword evidence="10" id="KW-1185">Reference proteome</keyword>
<evidence type="ECO:0000313" key="9">
    <source>
        <dbReference type="Proteomes" id="UP000275727"/>
    </source>
</evidence>
<dbReference type="Pfam" id="PF02900">
    <property type="entry name" value="LigB"/>
    <property type="match status" value="1"/>
</dbReference>
<evidence type="ECO:0000313" key="8">
    <source>
        <dbReference type="EMBL" id="RKS87984.1"/>
    </source>
</evidence>
<dbReference type="PANTHER" id="PTHR30096">
    <property type="entry name" value="4,5-DOPA DIOXYGENASE EXTRADIOL-LIKE PROTEIN"/>
    <property type="match status" value="1"/>
</dbReference>
<dbReference type="EMBL" id="AP018711">
    <property type="protein sequence ID" value="BBE35795.1"/>
    <property type="molecule type" value="Genomic_DNA"/>
</dbReference>
<dbReference type="EMBL" id="RBWX01000009">
    <property type="protein sequence ID" value="RKS87984.1"/>
    <property type="molecule type" value="Genomic_DNA"/>
</dbReference>
<protein>
    <submittedName>
        <fullName evidence="7 8">Dioxygenase</fullName>
    </submittedName>
</protein>
<comment type="cofactor">
    <cofactor evidence="1">
        <name>Zn(2+)</name>
        <dbReference type="ChEBI" id="CHEBI:29105"/>
    </cofactor>
</comment>
<keyword evidence="5" id="KW-0560">Oxidoreductase</keyword>
<dbReference type="SUPFAM" id="SSF53213">
    <property type="entry name" value="LigB-like"/>
    <property type="match status" value="1"/>
</dbReference>
<keyword evidence="3" id="KW-0479">Metal-binding</keyword>
<evidence type="ECO:0000256" key="3">
    <source>
        <dbReference type="ARBA" id="ARBA00022723"/>
    </source>
</evidence>
<evidence type="ECO:0000256" key="2">
    <source>
        <dbReference type="ARBA" id="ARBA00007581"/>
    </source>
</evidence>
<organism evidence="7 9">
    <name type="scientific">Sphingosinicella microcystinivorans</name>
    <dbReference type="NCBI Taxonomy" id="335406"/>
    <lineage>
        <taxon>Bacteria</taxon>
        <taxon>Pseudomonadati</taxon>
        <taxon>Pseudomonadota</taxon>
        <taxon>Alphaproteobacteria</taxon>
        <taxon>Sphingomonadales</taxon>
        <taxon>Sphingosinicellaceae</taxon>
        <taxon>Sphingosinicella</taxon>
    </lineage>
</organism>
<evidence type="ECO:0000313" key="10">
    <source>
        <dbReference type="Proteomes" id="UP000276029"/>
    </source>
</evidence>
<reference evidence="7 9" key="1">
    <citation type="submission" date="2018-06" db="EMBL/GenBank/DDBJ databases">
        <title>Complete Genome Sequence of the Microcystin-Degrading Bacterium Sphingosinicella microcystinivorans Strain B-9.</title>
        <authorList>
            <person name="Jin H."/>
            <person name="Nishizawa T."/>
            <person name="Guo Y."/>
            <person name="Nishizawa A."/>
            <person name="Park H."/>
            <person name="Kato H."/>
            <person name="Tsuji K."/>
            <person name="Harada K."/>
        </authorList>
    </citation>
    <scope>NUCLEOTIDE SEQUENCE [LARGE SCALE GENOMIC DNA]</scope>
    <source>
        <strain evidence="7 9">B9</strain>
    </source>
</reference>
<name>A0AAD1D8V2_SPHMI</name>
<dbReference type="Proteomes" id="UP000275727">
    <property type="component" value="Chromosome"/>
</dbReference>
<evidence type="ECO:0000256" key="1">
    <source>
        <dbReference type="ARBA" id="ARBA00001947"/>
    </source>
</evidence>
<dbReference type="GO" id="GO:0008198">
    <property type="term" value="F:ferrous iron binding"/>
    <property type="evidence" value="ECO:0007669"/>
    <property type="project" value="InterPro"/>
</dbReference>
<dbReference type="InterPro" id="IPR014436">
    <property type="entry name" value="Extradiol_dOase_DODA"/>
</dbReference>
<gene>
    <name evidence="8" type="ORF">DFR51_2630</name>
    <name evidence="7" type="ORF">SmB9_34530</name>
</gene>
<dbReference type="GO" id="GO:0008270">
    <property type="term" value="F:zinc ion binding"/>
    <property type="evidence" value="ECO:0007669"/>
    <property type="project" value="InterPro"/>
</dbReference>
<sequence length="264" mass="28539">MQNSKQPALFIPHGGGPCFFMDDPRGIWRGMEAYLRSIAATLPATPRAILVVSGHWETEGFAFTGAERPTLVYDYYNFPPHTYDLRYDAPGDPALAARGAELLRSAGLPATVDAARGLDHGVFVPLKVAFPEAAIPVVEMSVDLNLDPALHLAAGRALAPLRDEAVLIVGSGMSFHNMHGYGDPRFTAPSNAFDAWLTKAVEADAESRSSDLARWESAPAARASHPREEHLIPLMVASGASDAPGRRDYHEHVLETAISGFRFP</sequence>
<dbReference type="RefSeq" id="WP_121051855.1">
    <property type="nucleotide sequence ID" value="NZ_AP018711.1"/>
</dbReference>
<keyword evidence="7" id="KW-0223">Dioxygenase</keyword>